<reference evidence="1" key="2">
    <citation type="submission" date="2018-07" db="EMBL/GenBank/DDBJ databases">
        <authorList>
            <person name="Mckenzie S.K."/>
            <person name="Kronauer D.J.C."/>
        </authorList>
    </citation>
    <scope>NUCLEOTIDE SEQUENCE</scope>
    <source>
        <strain evidence="1">Clonal line C1</strain>
    </source>
</reference>
<proteinExistence type="predicted"/>
<comment type="caution">
    <text evidence="1">The sequence shown here is derived from an EMBL/GenBank/DDBJ whole genome shotgun (WGS) entry which is preliminary data.</text>
</comment>
<evidence type="ECO:0000313" key="1">
    <source>
        <dbReference type="EMBL" id="RLU19571.1"/>
    </source>
</evidence>
<dbReference type="Proteomes" id="UP000279307">
    <property type="component" value="Chromosome 8"/>
</dbReference>
<accession>A0A3L8DGX3</accession>
<dbReference type="EMBL" id="QOIP01000008">
    <property type="protein sequence ID" value="RLU19571.1"/>
    <property type="molecule type" value="Genomic_DNA"/>
</dbReference>
<dbReference type="EMBL" id="QOIP01000008">
    <property type="protein sequence ID" value="RLU19572.1"/>
    <property type="molecule type" value="Genomic_DNA"/>
</dbReference>
<organism evidence="1">
    <name type="scientific">Ooceraea biroi</name>
    <name type="common">Clonal raider ant</name>
    <name type="synonym">Cerapachys biroi</name>
    <dbReference type="NCBI Taxonomy" id="2015173"/>
    <lineage>
        <taxon>Eukaryota</taxon>
        <taxon>Metazoa</taxon>
        <taxon>Ecdysozoa</taxon>
        <taxon>Arthropoda</taxon>
        <taxon>Hexapoda</taxon>
        <taxon>Insecta</taxon>
        <taxon>Pterygota</taxon>
        <taxon>Neoptera</taxon>
        <taxon>Endopterygota</taxon>
        <taxon>Hymenoptera</taxon>
        <taxon>Apocrita</taxon>
        <taxon>Aculeata</taxon>
        <taxon>Formicoidea</taxon>
        <taxon>Formicidae</taxon>
        <taxon>Dorylinae</taxon>
        <taxon>Ooceraea</taxon>
    </lineage>
</organism>
<reference evidence="1 3" key="1">
    <citation type="journal article" date="2018" name="Genome Res.">
        <title>The genomic architecture and molecular evolution of ant odorant receptors.</title>
        <authorList>
            <person name="McKenzie S.K."/>
            <person name="Kronauer D.J.C."/>
        </authorList>
    </citation>
    <scope>NUCLEOTIDE SEQUENCE [LARGE SCALE GENOMIC DNA]</scope>
    <source>
        <strain evidence="1">Clonal line C1</strain>
    </source>
</reference>
<evidence type="ECO:0000313" key="2">
    <source>
        <dbReference type="EMBL" id="RLU19572.1"/>
    </source>
</evidence>
<evidence type="ECO:0008006" key="4">
    <source>
        <dbReference type="Google" id="ProtNLM"/>
    </source>
</evidence>
<protein>
    <recommendedName>
        <fullName evidence="4">DUF4806 domain-containing protein</fullName>
    </recommendedName>
</protein>
<name>A0A3L8DGX3_OOCBI</name>
<evidence type="ECO:0000313" key="3">
    <source>
        <dbReference type="Proteomes" id="UP000279307"/>
    </source>
</evidence>
<sequence>MNTLLEEIVRHQRNRDRPNQVRKPRILPISSIREMDAFEGATDDIFFDTVNYFRYIGGFNLKEAVNLCFKEALSDSLTPSYTWWGREEGQRPLYNARFIVAIYGTVLSISLYGR</sequence>
<dbReference type="AlphaFoldDB" id="A0A3L8DGX3"/>
<gene>
    <name evidence="1" type="ORF">DMN91_008128</name>
    <name evidence="2" type="ORF">DMN91_008129</name>
</gene>